<evidence type="ECO:0000313" key="4">
    <source>
        <dbReference type="Proteomes" id="UP000228535"/>
    </source>
</evidence>
<reference evidence="3 4" key="1">
    <citation type="submission" date="2017-11" db="EMBL/GenBank/DDBJ databases">
        <title>Genomic Encyclopedia of Archaeal and Bacterial Type Strains, Phase II (KMG-II): From Individual Species to Whole Genera.</title>
        <authorList>
            <person name="Goeker M."/>
        </authorList>
    </citation>
    <scope>NUCLEOTIDE SEQUENCE [LARGE SCALE GENOMIC DNA]</scope>
    <source>
        <strain evidence="3 4">DSM 11115</strain>
    </source>
</reference>
<keyword evidence="1" id="KW-0732">Signal</keyword>
<dbReference type="PANTHER" id="PTHR34406">
    <property type="entry name" value="PROTEIN YCEI"/>
    <property type="match status" value="1"/>
</dbReference>
<dbReference type="OrthoDB" id="116832at2"/>
<accession>A0A2M9BPP9</accession>
<feature type="signal peptide" evidence="1">
    <location>
        <begin position="1"/>
        <end position="22"/>
    </location>
</feature>
<protein>
    <submittedName>
        <fullName evidence="3">YceI-like domain-containing protein</fullName>
    </submittedName>
</protein>
<dbReference type="InterPro" id="IPR036761">
    <property type="entry name" value="TTHA0802/YceI-like_sf"/>
</dbReference>
<feature type="chain" id="PRO_5014741023" evidence="1">
    <location>
        <begin position="23"/>
        <end position="215"/>
    </location>
</feature>
<dbReference type="Proteomes" id="UP000228535">
    <property type="component" value="Unassembled WGS sequence"/>
</dbReference>
<evidence type="ECO:0000256" key="1">
    <source>
        <dbReference type="SAM" id="SignalP"/>
    </source>
</evidence>
<evidence type="ECO:0000313" key="3">
    <source>
        <dbReference type="EMBL" id="PJJ59892.1"/>
    </source>
</evidence>
<evidence type="ECO:0000259" key="2">
    <source>
        <dbReference type="Pfam" id="PF04264"/>
    </source>
</evidence>
<dbReference type="EMBL" id="PGFA01000001">
    <property type="protein sequence ID" value="PJJ59892.1"/>
    <property type="molecule type" value="Genomic_DNA"/>
</dbReference>
<dbReference type="Gene3D" id="2.40.128.110">
    <property type="entry name" value="Lipid/polyisoprenoid-binding, YceI-like"/>
    <property type="match status" value="1"/>
</dbReference>
<dbReference type="PANTHER" id="PTHR34406:SF1">
    <property type="entry name" value="PROTEIN YCEI"/>
    <property type="match status" value="1"/>
</dbReference>
<feature type="domain" description="Lipid/polyisoprenoid-binding YceI-like" evidence="2">
    <location>
        <begin position="53"/>
        <end position="208"/>
    </location>
</feature>
<dbReference type="InterPro" id="IPR007372">
    <property type="entry name" value="Lipid/polyisoprenoid-bd_YceI"/>
</dbReference>
<dbReference type="RefSeq" id="WP_100335571.1">
    <property type="nucleotide sequence ID" value="NZ_PGFA01000001.1"/>
</dbReference>
<sequence>MLSKITLGVGWALFGLGFAARAQTTELPTSPTGTASTGPAVELPSSSHSAFQLKYGTNYGQITFFSSTPIEDIESQNQQVAAMVDLVTGRVAFSAPMRAFHFKRHLMEEHFHENYAESDKYPKATFSGKLLALPAGAKLKKAPQPVEVQGFLTIHGVKRKIKVPGTLEIKDDQLLITSTFAVAPADYNIEIPSLVRDNIAKSVDVKVLLVCTQLP</sequence>
<keyword evidence="4" id="KW-1185">Reference proteome</keyword>
<comment type="caution">
    <text evidence="3">The sequence shown here is derived from an EMBL/GenBank/DDBJ whole genome shotgun (WGS) entry which is preliminary data.</text>
</comment>
<name>A0A2M9BPP9_9BACT</name>
<organism evidence="3 4">
    <name type="scientific">Hymenobacter chitinivorans DSM 11115</name>
    <dbReference type="NCBI Taxonomy" id="1121954"/>
    <lineage>
        <taxon>Bacteria</taxon>
        <taxon>Pseudomonadati</taxon>
        <taxon>Bacteroidota</taxon>
        <taxon>Cytophagia</taxon>
        <taxon>Cytophagales</taxon>
        <taxon>Hymenobacteraceae</taxon>
        <taxon>Hymenobacter</taxon>
    </lineage>
</organism>
<dbReference type="AlphaFoldDB" id="A0A2M9BPP9"/>
<dbReference type="SUPFAM" id="SSF101874">
    <property type="entry name" value="YceI-like"/>
    <property type="match status" value="1"/>
</dbReference>
<proteinExistence type="predicted"/>
<gene>
    <name evidence="3" type="ORF">CLV45_1314</name>
</gene>
<dbReference type="Pfam" id="PF04264">
    <property type="entry name" value="YceI"/>
    <property type="match status" value="1"/>
</dbReference>